<dbReference type="EMBL" id="FOFB01000001">
    <property type="protein sequence ID" value="SEP61039.1"/>
    <property type="molecule type" value="Genomic_DNA"/>
</dbReference>
<dbReference type="Proteomes" id="UP000199021">
    <property type="component" value="Unassembled WGS sequence"/>
</dbReference>
<protein>
    <submittedName>
        <fullName evidence="1">Uncharacterized protein</fullName>
    </submittedName>
</protein>
<evidence type="ECO:0000313" key="1">
    <source>
        <dbReference type="EMBL" id="SEP61039.1"/>
    </source>
</evidence>
<dbReference type="AlphaFoldDB" id="A0A1H8Z992"/>
<proteinExistence type="predicted"/>
<gene>
    <name evidence="1" type="ORF">SAMN05444359_101230</name>
</gene>
<reference evidence="2" key="1">
    <citation type="submission" date="2016-10" db="EMBL/GenBank/DDBJ databases">
        <authorList>
            <person name="Varghese N."/>
            <person name="Submissions S."/>
        </authorList>
    </citation>
    <scope>NUCLEOTIDE SEQUENCE [LARGE SCALE GENOMIC DNA]</scope>
    <source>
        <strain evidence="2">DSM 24740</strain>
    </source>
</reference>
<sequence>MDEAPEVEFQKINGSARQVLILLVMDEAPEAGLDELDGFIQVKS</sequence>
<organism evidence="1 2">
    <name type="scientific">Neolewinella agarilytica</name>
    <dbReference type="NCBI Taxonomy" id="478744"/>
    <lineage>
        <taxon>Bacteria</taxon>
        <taxon>Pseudomonadati</taxon>
        <taxon>Bacteroidota</taxon>
        <taxon>Saprospiria</taxon>
        <taxon>Saprospirales</taxon>
        <taxon>Lewinellaceae</taxon>
        <taxon>Neolewinella</taxon>
    </lineage>
</organism>
<evidence type="ECO:0000313" key="2">
    <source>
        <dbReference type="Proteomes" id="UP000199021"/>
    </source>
</evidence>
<keyword evidence="2" id="KW-1185">Reference proteome</keyword>
<name>A0A1H8Z992_9BACT</name>
<dbReference type="InParanoid" id="A0A1H8Z992"/>
<accession>A0A1H8Z992</accession>